<evidence type="ECO:0000256" key="1">
    <source>
        <dbReference type="SAM" id="MobiDB-lite"/>
    </source>
</evidence>
<evidence type="ECO:0000313" key="4">
    <source>
        <dbReference type="Proteomes" id="UP001189429"/>
    </source>
</evidence>
<organism evidence="3 4">
    <name type="scientific">Prorocentrum cordatum</name>
    <dbReference type="NCBI Taxonomy" id="2364126"/>
    <lineage>
        <taxon>Eukaryota</taxon>
        <taxon>Sar</taxon>
        <taxon>Alveolata</taxon>
        <taxon>Dinophyceae</taxon>
        <taxon>Prorocentrales</taxon>
        <taxon>Prorocentraceae</taxon>
        <taxon>Prorocentrum</taxon>
    </lineage>
</organism>
<dbReference type="InterPro" id="IPR000938">
    <property type="entry name" value="CAP-Gly_domain"/>
</dbReference>
<dbReference type="InterPro" id="IPR006757">
    <property type="entry name" value="OGF_rcpt"/>
</dbReference>
<dbReference type="InterPro" id="IPR036859">
    <property type="entry name" value="CAP-Gly_dom_sf"/>
</dbReference>
<dbReference type="Gene3D" id="6.20.320.10">
    <property type="match status" value="1"/>
</dbReference>
<dbReference type="Pfam" id="PF01302">
    <property type="entry name" value="CAP_GLY"/>
    <property type="match status" value="1"/>
</dbReference>
<dbReference type="SUPFAM" id="SSF56399">
    <property type="entry name" value="ADP-ribosylation"/>
    <property type="match status" value="1"/>
</dbReference>
<accession>A0ABN9U8J7</accession>
<evidence type="ECO:0000313" key="3">
    <source>
        <dbReference type="EMBL" id="CAK0854820.1"/>
    </source>
</evidence>
<sequence length="1101" mass="119416">MAAAAPAPAGSGMMAARQLPLVVGERVVVHKGIGKGTLRFIGKIDGSEGEFLGVELDVPSGKNDGSLKGVSYFTCKPNHGMFVRRPALTREKATTSGSSVRDSPLASPSTPNAKDPSRRSFSSRTPASFSPASSGMLDSSNARRADSEGRKASAARPEAPPRARAAGAGAAATANAQLEALCGTVAHLAREVEGLCGTVARLKQVVCAVEAKADAADRRLAASSGGVGSARARPVDLEPASGESSGGGALRPASATDAARAEPEVVLATVPTAWAADGCGDGGNSERTKPRNSAETEAADGTSGARGLSDEPLTRFLLGTGPEPNGAFMEDMLCWSHEQVDHSQYYFSWMFPTSTGSLEDPNVPVLTPALQAAVRASPELTSSIQKGFRQVCDFLGLEVVDGPRGPSVQKGSHFNSRADSCWPSEESVRNQLMFQRTSRVLLCLRESGLQQECESLLACMEGIDNESVHQGSSVVYWRNTAGIKPLVSKAIAEEGSTPSSTSIEDHLLAFLHRSRKSADGFWLPDIWNWDHDALDNTSHYIQWVFPTDEQSDYNDGAPVLTPRLIQIIRHDDLLQNSMVTSMSMWCHFLGLELGDRGDGGLAVRKAAHFESRVSYCWREICTVADNHNWLRNSRVLHSLRLCGLHEHAGALMSCLEDVAASHKCGRSVEFWRKRANADTVIVTDCDVPHAGLYMHVRQDTKRDNVTISQTVLRKFPTRSREKDVWLDGMPTVQNGEVVNVIGATRIEADSEEFALVESSQGKCGWLSKAFLVELSLSLPPLSKYLETPPYWNLAKASAMVEGFFPEKLDIAGDAGLRNALQTMLTSELPERLGESDWGEGRLHPGPYSRLRLMRAWRLENPERMFSYLLQRRQVARELCRIPAKAEDVARSLELRTAAAGRALPGSLDASVNENFLFHGLSPSVALSILVGGLNERFAGSGAGAYFGDGVYLAEDAGKADQYVTADETTEYDANSGLHARLYRDPSSVRGQMENSSAHPGEPVFYMLICRAVMGCPLRINDRRFPDDPNHKEYPQSLDFPGVPAFPITSREIASIPGTDPPVLHHSVLVERGLAVKHFRECVITHGTRIYPEYLVAYKHSD</sequence>
<reference evidence="3" key="1">
    <citation type="submission" date="2023-10" db="EMBL/GenBank/DDBJ databases">
        <authorList>
            <person name="Chen Y."/>
            <person name="Shah S."/>
            <person name="Dougan E. K."/>
            <person name="Thang M."/>
            <person name="Chan C."/>
        </authorList>
    </citation>
    <scope>NUCLEOTIDE SEQUENCE [LARGE SCALE GENOMIC DNA]</scope>
</reference>
<feature type="region of interest" description="Disordered" evidence="1">
    <location>
        <begin position="84"/>
        <end position="168"/>
    </location>
</feature>
<proteinExistence type="predicted"/>
<gene>
    <name evidence="3" type="ORF">PCOR1329_LOCUS45769</name>
</gene>
<dbReference type="SMART" id="SM01052">
    <property type="entry name" value="CAP_GLY"/>
    <property type="match status" value="1"/>
</dbReference>
<protein>
    <recommendedName>
        <fullName evidence="2">CAP-Gly domain-containing protein</fullName>
    </recommendedName>
</protein>
<feature type="region of interest" description="Disordered" evidence="1">
    <location>
        <begin position="277"/>
        <end position="315"/>
    </location>
</feature>
<comment type="caution">
    <text evidence="3">The sequence shown here is derived from an EMBL/GenBank/DDBJ whole genome shotgun (WGS) entry which is preliminary data.</text>
</comment>
<dbReference type="EMBL" id="CAUYUJ010015504">
    <property type="protein sequence ID" value="CAK0854820.1"/>
    <property type="molecule type" value="Genomic_DNA"/>
</dbReference>
<dbReference type="Gene3D" id="2.30.30.190">
    <property type="entry name" value="CAP Gly-rich-like domain"/>
    <property type="match status" value="1"/>
</dbReference>
<keyword evidence="4" id="KW-1185">Reference proteome</keyword>
<dbReference type="Pfam" id="PF00644">
    <property type="entry name" value="PARP"/>
    <property type="match status" value="1"/>
</dbReference>
<dbReference type="Proteomes" id="UP001189429">
    <property type="component" value="Unassembled WGS sequence"/>
</dbReference>
<dbReference type="Pfam" id="PF04664">
    <property type="entry name" value="OGFr_N"/>
    <property type="match status" value="1"/>
</dbReference>
<dbReference type="PROSITE" id="PS00845">
    <property type="entry name" value="CAP_GLY_1"/>
    <property type="match status" value="1"/>
</dbReference>
<dbReference type="Gene3D" id="3.90.228.10">
    <property type="match status" value="1"/>
</dbReference>
<feature type="region of interest" description="Disordered" evidence="1">
    <location>
        <begin position="218"/>
        <end position="261"/>
    </location>
</feature>
<feature type="compositionally biased region" description="Polar residues" evidence="1">
    <location>
        <begin position="119"/>
        <end position="140"/>
    </location>
</feature>
<name>A0ABN9U8J7_9DINO</name>
<feature type="compositionally biased region" description="Basic and acidic residues" evidence="1">
    <location>
        <begin position="284"/>
        <end position="294"/>
    </location>
</feature>
<feature type="domain" description="CAP-Gly" evidence="2">
    <location>
        <begin position="42"/>
        <end position="84"/>
    </location>
</feature>
<evidence type="ECO:0000259" key="2">
    <source>
        <dbReference type="PROSITE" id="PS50245"/>
    </source>
</evidence>
<feature type="compositionally biased region" description="Basic and acidic residues" evidence="1">
    <location>
        <begin position="141"/>
        <end position="151"/>
    </location>
</feature>
<dbReference type="PANTHER" id="PTHR18916">
    <property type="entry name" value="DYNACTIN 1-RELATED MICROTUBULE-BINDING"/>
    <property type="match status" value="1"/>
</dbReference>
<dbReference type="SUPFAM" id="SSF74924">
    <property type="entry name" value="Cap-Gly domain"/>
    <property type="match status" value="1"/>
</dbReference>
<dbReference type="InterPro" id="IPR012317">
    <property type="entry name" value="Poly(ADP-ribose)pol_cat_dom"/>
</dbReference>
<feature type="compositionally biased region" description="Polar residues" evidence="1">
    <location>
        <begin position="94"/>
        <end position="112"/>
    </location>
</feature>
<dbReference type="PROSITE" id="PS50245">
    <property type="entry name" value="CAP_GLY_2"/>
    <property type="match status" value="1"/>
</dbReference>
<feature type="compositionally biased region" description="Low complexity" evidence="1">
    <location>
        <begin position="152"/>
        <end position="168"/>
    </location>
</feature>
<feature type="compositionally biased region" description="Low complexity" evidence="1">
    <location>
        <begin position="221"/>
        <end position="232"/>
    </location>
</feature>